<evidence type="ECO:0000313" key="3">
    <source>
        <dbReference type="EMBL" id="PJR13380.1"/>
    </source>
</evidence>
<dbReference type="InterPro" id="IPR049492">
    <property type="entry name" value="BD-FAE-like_dom"/>
</dbReference>
<sequence length="290" mass="31453">MSADANDQAGGNAIEETALDFVERDGAPLSGTLYRPRAKSARPTVIAVHGGGWRLAPRSNYERIGRYLAAHGYSVFAPTYRPARPGAPSYPAAVHDVRAAVQFIRAEGERLGLDTDRLALLGDSSGAHLASLVALAGDLPLFKDISPNGALDRWSTGVKACIPVYGIFDLAAQWQHDQAVRFDDHIVERFLGERLIDDRRPYFEASPLSHICAKRKETAFLVAWGTCDDVVDPGSQSGAFVLALKQAGLFVRTVPVPSAPHYWIADPLDEPGSFSGFLATRLVRFLDAKL</sequence>
<dbReference type="InterPro" id="IPR050300">
    <property type="entry name" value="GDXG_lipolytic_enzyme"/>
</dbReference>
<evidence type="ECO:0000256" key="1">
    <source>
        <dbReference type="ARBA" id="ARBA00022801"/>
    </source>
</evidence>
<evidence type="ECO:0000259" key="2">
    <source>
        <dbReference type="Pfam" id="PF20434"/>
    </source>
</evidence>
<dbReference type="Proteomes" id="UP000231987">
    <property type="component" value="Unassembled WGS sequence"/>
</dbReference>
<feature type="domain" description="BD-FAE-like" evidence="2">
    <location>
        <begin position="33"/>
        <end position="240"/>
    </location>
</feature>
<dbReference type="InterPro" id="IPR029058">
    <property type="entry name" value="AB_hydrolase_fold"/>
</dbReference>
<reference evidence="3 4" key="1">
    <citation type="submission" date="2017-06" db="EMBL/GenBank/DDBJ databases">
        <title>Ensifer strains isolated from leguminous trees and herbs display diverse denitrification phenotypes with some acting as strong N2O sinks.</title>
        <authorList>
            <person name="Woliy K."/>
            <person name="Mania D."/>
            <person name="Bakken L.R."/>
            <person name="Frostegard A."/>
        </authorList>
    </citation>
    <scope>NUCLEOTIDE SEQUENCE [LARGE SCALE GENOMIC DNA]</scope>
    <source>
        <strain evidence="3 4">AC50a</strain>
    </source>
</reference>
<protein>
    <submittedName>
        <fullName evidence="3">Peptidase</fullName>
    </submittedName>
</protein>
<keyword evidence="1" id="KW-0378">Hydrolase</keyword>
<comment type="caution">
    <text evidence="3">The sequence shown here is derived from an EMBL/GenBank/DDBJ whole genome shotgun (WGS) entry which is preliminary data.</text>
</comment>
<dbReference type="GO" id="GO:0016787">
    <property type="term" value="F:hydrolase activity"/>
    <property type="evidence" value="ECO:0007669"/>
    <property type="project" value="UniProtKB-KW"/>
</dbReference>
<dbReference type="AlphaFoldDB" id="A0A2J0YYM1"/>
<dbReference type="PANTHER" id="PTHR48081">
    <property type="entry name" value="AB HYDROLASE SUPERFAMILY PROTEIN C4A8.06C"/>
    <property type="match status" value="1"/>
</dbReference>
<gene>
    <name evidence="3" type="ORF">CEJ86_21785</name>
</gene>
<organism evidence="3 4">
    <name type="scientific">Rhizobium meliloti</name>
    <name type="common">Ensifer meliloti</name>
    <name type="synonym">Sinorhizobium meliloti</name>
    <dbReference type="NCBI Taxonomy" id="382"/>
    <lineage>
        <taxon>Bacteria</taxon>
        <taxon>Pseudomonadati</taxon>
        <taxon>Pseudomonadota</taxon>
        <taxon>Alphaproteobacteria</taxon>
        <taxon>Hyphomicrobiales</taxon>
        <taxon>Rhizobiaceae</taxon>
        <taxon>Sinorhizobium/Ensifer group</taxon>
        <taxon>Sinorhizobium</taxon>
    </lineage>
</organism>
<evidence type="ECO:0000313" key="4">
    <source>
        <dbReference type="Proteomes" id="UP000231987"/>
    </source>
</evidence>
<dbReference type="SUPFAM" id="SSF53474">
    <property type="entry name" value="alpha/beta-Hydrolases"/>
    <property type="match status" value="1"/>
</dbReference>
<proteinExistence type="predicted"/>
<accession>A0A2J0YYM1</accession>
<dbReference type="RefSeq" id="WP_100673357.1">
    <property type="nucleotide sequence ID" value="NZ_NJGD01000010.1"/>
</dbReference>
<name>A0A2J0YYM1_RHIML</name>
<dbReference type="EMBL" id="NJGD01000010">
    <property type="protein sequence ID" value="PJR13380.1"/>
    <property type="molecule type" value="Genomic_DNA"/>
</dbReference>
<dbReference type="Pfam" id="PF20434">
    <property type="entry name" value="BD-FAE"/>
    <property type="match status" value="1"/>
</dbReference>
<dbReference type="Gene3D" id="3.40.50.1820">
    <property type="entry name" value="alpha/beta hydrolase"/>
    <property type="match status" value="1"/>
</dbReference>